<dbReference type="STRING" id="1218599.LEP1GSC195_0920"/>
<name>R8ZYM2_9LEPT</name>
<proteinExistence type="predicted"/>
<dbReference type="Proteomes" id="UP000013984">
    <property type="component" value="Unassembled WGS sequence"/>
</dbReference>
<accession>R8ZYM2</accession>
<sequence length="211" mass="24648">MQAQLRGTSLRLVRYTTFFKIIFTRGQMKNKEEENQNSEPLISLNEFLENHPPSQIVTVNNLYTINKDNYGEIHWYLNRPELNLHCSSDKCNGVRFFRNTESLKIELDVNKEKLVFLTYKCSNCQTSSKIFSVIVYPENEKIGKICKFGEIPFYGPPTPSKLINLIGPDREIFLKGRQCENQSLGIGAFIYYRRVVENQKKQNSNENFRCN</sequence>
<keyword evidence="2" id="KW-1185">Reference proteome</keyword>
<organism evidence="1 2">
    <name type="scientific">Leptospira wolbachii serovar Codice str. CDC</name>
    <dbReference type="NCBI Taxonomy" id="1218599"/>
    <lineage>
        <taxon>Bacteria</taxon>
        <taxon>Pseudomonadati</taxon>
        <taxon>Spirochaetota</taxon>
        <taxon>Spirochaetia</taxon>
        <taxon>Leptospirales</taxon>
        <taxon>Leptospiraceae</taxon>
        <taxon>Leptospira</taxon>
    </lineage>
</organism>
<reference evidence="1" key="1">
    <citation type="submission" date="2013-04" db="EMBL/GenBank/DDBJ databases">
        <authorList>
            <person name="Harkins D.M."/>
            <person name="Durkin A.S."/>
            <person name="Brinkac L.M."/>
            <person name="Haft D.H."/>
            <person name="Selengut J.D."/>
            <person name="Sanka R."/>
            <person name="DePew J."/>
            <person name="Purushe J."/>
            <person name="Galloway R.L."/>
            <person name="Vinetz J.M."/>
            <person name="Sutton G.G."/>
            <person name="Nierman W.C."/>
            <person name="Fouts D.E."/>
        </authorList>
    </citation>
    <scope>NUCLEOTIDE SEQUENCE [LARGE SCALE GENOMIC DNA]</scope>
    <source>
        <strain evidence="1">CDC</strain>
    </source>
</reference>
<evidence type="ECO:0000313" key="1">
    <source>
        <dbReference type="EMBL" id="EOQ94829.1"/>
    </source>
</evidence>
<comment type="caution">
    <text evidence="1">The sequence shown here is derived from an EMBL/GenBank/DDBJ whole genome shotgun (WGS) entry which is preliminary data.</text>
</comment>
<protein>
    <submittedName>
        <fullName evidence="1">Uncharacterized protein</fullName>
    </submittedName>
</protein>
<dbReference type="AlphaFoldDB" id="R8ZYM2"/>
<gene>
    <name evidence="1" type="ORF">LEP1GSC195_0920</name>
</gene>
<dbReference type="EMBL" id="AOGZ02000018">
    <property type="protein sequence ID" value="EOQ94829.1"/>
    <property type="molecule type" value="Genomic_DNA"/>
</dbReference>
<evidence type="ECO:0000313" key="2">
    <source>
        <dbReference type="Proteomes" id="UP000013984"/>
    </source>
</evidence>